<dbReference type="AlphaFoldDB" id="A0A9X3EAG4"/>
<evidence type="ECO:0000313" key="1">
    <source>
        <dbReference type="EMBL" id="MCY0963959.1"/>
    </source>
</evidence>
<dbReference type="Proteomes" id="UP001150830">
    <property type="component" value="Unassembled WGS sequence"/>
</dbReference>
<reference evidence="1" key="1">
    <citation type="submission" date="2022-11" db="EMBL/GenBank/DDBJ databases">
        <title>Parathalassolutuus dongxingensis gen. nov., sp. nov., a novel member of family Oceanospirillaceae isolated from a coastal shrimp pond in Guangxi, China.</title>
        <authorList>
            <person name="Chen H."/>
        </authorList>
    </citation>
    <scope>NUCLEOTIDE SEQUENCE</scope>
    <source>
        <strain evidence="1">G-43</strain>
    </source>
</reference>
<gene>
    <name evidence="1" type="ORF">OUO13_02050</name>
</gene>
<keyword evidence="2" id="KW-1185">Reference proteome</keyword>
<protein>
    <submittedName>
        <fullName evidence="1">Uncharacterized protein</fullName>
    </submittedName>
</protein>
<evidence type="ECO:0000313" key="2">
    <source>
        <dbReference type="Proteomes" id="UP001150830"/>
    </source>
</evidence>
<name>A0A9X3EAG4_9GAMM</name>
<organism evidence="1 2">
    <name type="scientific">Parathalassolituus penaei</name>
    <dbReference type="NCBI Taxonomy" id="2997323"/>
    <lineage>
        <taxon>Bacteria</taxon>
        <taxon>Pseudomonadati</taxon>
        <taxon>Pseudomonadota</taxon>
        <taxon>Gammaproteobacteria</taxon>
        <taxon>Oceanospirillales</taxon>
        <taxon>Oceanospirillaceae</taxon>
        <taxon>Parathalassolituus</taxon>
    </lineage>
</organism>
<dbReference type="RefSeq" id="WP_283172178.1">
    <property type="nucleotide sequence ID" value="NZ_JAPNOA010000007.1"/>
</dbReference>
<dbReference type="EMBL" id="JAPNOA010000007">
    <property type="protein sequence ID" value="MCY0963959.1"/>
    <property type="molecule type" value="Genomic_DNA"/>
</dbReference>
<proteinExistence type="predicted"/>
<accession>A0A9X3EAG4</accession>
<comment type="caution">
    <text evidence="1">The sequence shown here is derived from an EMBL/GenBank/DDBJ whole genome shotgun (WGS) entry which is preliminary data.</text>
</comment>
<sequence length="144" mass="16589">MEQGHWFTSNQFEIVPGEDQQTNPGCYGQALANWLANKLTERGYTTDVFPEDWGWCVLCQHSEYMLWVGCGAMPTEDFDPDNPPTAHQLVWHVFPHIEIPLLDLRSRVRQWLGKLDLETPLQELDAELICILETEPSVRFCGEV</sequence>